<evidence type="ECO:0000259" key="5">
    <source>
        <dbReference type="PROSITE" id="PS51462"/>
    </source>
</evidence>
<comment type="cofactor">
    <cofactor evidence="1">
        <name>Mg(2+)</name>
        <dbReference type="ChEBI" id="CHEBI:18420"/>
    </cofactor>
</comment>
<dbReference type="InterPro" id="IPR015797">
    <property type="entry name" value="NUDIX_hydrolase-like_dom_sf"/>
</dbReference>
<evidence type="ECO:0000256" key="1">
    <source>
        <dbReference type="ARBA" id="ARBA00001946"/>
    </source>
</evidence>
<evidence type="ECO:0000313" key="7">
    <source>
        <dbReference type="Proteomes" id="UP000007842"/>
    </source>
</evidence>
<keyword evidence="3 4" id="KW-0378">Hydrolase</keyword>
<gene>
    <name evidence="6" type="ordered locus">SCATT_33660</name>
</gene>
<dbReference type="PANTHER" id="PTHR43046:SF14">
    <property type="entry name" value="MUTT_NUDIX FAMILY PROTEIN"/>
    <property type="match status" value="1"/>
</dbReference>
<reference evidence="7" key="1">
    <citation type="submission" date="2011-12" db="EMBL/GenBank/DDBJ databases">
        <title>Complete genome sequence of Streptomyces cattleya strain DSM 46488.</title>
        <authorList>
            <person name="Ou H.-Y."/>
            <person name="Li P."/>
            <person name="Zhao C."/>
            <person name="O'Hagan D."/>
            <person name="Deng Z."/>
        </authorList>
    </citation>
    <scope>NUCLEOTIDE SEQUENCE [LARGE SCALE GENOMIC DNA]</scope>
    <source>
        <strain evidence="7">ATCC 35852 / DSM 46488 / JCM 4925 / NBRC 14057 / NRRL 8057</strain>
    </source>
</reference>
<evidence type="ECO:0000256" key="2">
    <source>
        <dbReference type="ARBA" id="ARBA00005582"/>
    </source>
</evidence>
<dbReference type="HOGENOM" id="CLU_118135_0_0_11"/>
<evidence type="ECO:0000313" key="6">
    <source>
        <dbReference type="EMBL" id="AEW95737.1"/>
    </source>
</evidence>
<dbReference type="PROSITE" id="PS51462">
    <property type="entry name" value="NUDIX"/>
    <property type="match status" value="1"/>
</dbReference>
<evidence type="ECO:0000256" key="4">
    <source>
        <dbReference type="RuleBase" id="RU003476"/>
    </source>
</evidence>
<dbReference type="eggNOG" id="COG1051">
    <property type="taxonomic scope" value="Bacteria"/>
</dbReference>
<dbReference type="InterPro" id="IPR020084">
    <property type="entry name" value="NUDIX_hydrolase_CS"/>
</dbReference>
<dbReference type="PATRIC" id="fig|1003195.29.peg.3360"/>
<dbReference type="InterPro" id="IPR020476">
    <property type="entry name" value="Nudix_hydrolase"/>
</dbReference>
<keyword evidence="7" id="KW-1185">Reference proteome</keyword>
<comment type="similarity">
    <text evidence="2 4">Belongs to the Nudix hydrolase family.</text>
</comment>
<evidence type="ECO:0000256" key="3">
    <source>
        <dbReference type="ARBA" id="ARBA00022801"/>
    </source>
</evidence>
<organism evidence="6 7">
    <name type="scientific">Streptantibioticus cattleyicolor (strain ATCC 35852 / DSM 46488 / JCM 4925 / NBRC 14057 / NRRL 8057)</name>
    <name type="common">Streptomyces cattleya</name>
    <dbReference type="NCBI Taxonomy" id="1003195"/>
    <lineage>
        <taxon>Bacteria</taxon>
        <taxon>Bacillati</taxon>
        <taxon>Actinomycetota</taxon>
        <taxon>Actinomycetes</taxon>
        <taxon>Kitasatosporales</taxon>
        <taxon>Streptomycetaceae</taxon>
        <taxon>Streptantibioticus</taxon>
    </lineage>
</organism>
<name>G8WQX8_STREN</name>
<accession>G8WQX8</accession>
<dbReference type="PROSITE" id="PS00893">
    <property type="entry name" value="NUDIX_BOX"/>
    <property type="match status" value="1"/>
</dbReference>
<dbReference type="RefSeq" id="WP_014628155.1">
    <property type="nucleotide sequence ID" value="NC_016111.1"/>
</dbReference>
<dbReference type="InterPro" id="IPR000086">
    <property type="entry name" value="NUDIX_hydrolase_dom"/>
</dbReference>
<dbReference type="Pfam" id="PF00293">
    <property type="entry name" value="NUDIX"/>
    <property type="match status" value="1"/>
</dbReference>
<proteinExistence type="inferred from homology"/>
<feature type="domain" description="Nudix hydrolase" evidence="5">
    <location>
        <begin position="12"/>
        <end position="142"/>
    </location>
</feature>
<dbReference type="Gene3D" id="3.90.79.10">
    <property type="entry name" value="Nucleoside Triphosphate Pyrophosphohydrolase"/>
    <property type="match status" value="1"/>
</dbReference>
<dbReference type="PANTHER" id="PTHR43046">
    <property type="entry name" value="GDP-MANNOSE MANNOSYL HYDROLASE"/>
    <property type="match status" value="1"/>
</dbReference>
<dbReference type="PRINTS" id="PR00502">
    <property type="entry name" value="NUDIXFAMILY"/>
</dbReference>
<dbReference type="EMBL" id="CP003219">
    <property type="protein sequence ID" value="AEW95737.1"/>
    <property type="molecule type" value="Genomic_DNA"/>
</dbReference>
<dbReference type="SUPFAM" id="SSF55811">
    <property type="entry name" value="Nudix"/>
    <property type="match status" value="1"/>
</dbReference>
<dbReference type="GO" id="GO:0016787">
    <property type="term" value="F:hydrolase activity"/>
    <property type="evidence" value="ECO:0007669"/>
    <property type="project" value="UniProtKB-KW"/>
</dbReference>
<dbReference type="AlphaFoldDB" id="G8WQX8"/>
<dbReference type="OrthoDB" id="21568at2"/>
<dbReference type="STRING" id="1003195.SCATT_33660"/>
<protein>
    <recommendedName>
        <fullName evidence="5">Nudix hydrolase domain-containing protein</fullName>
    </recommendedName>
</protein>
<sequence length="144" mass="15603">MTVSEPRTSGAAKGTGVAVLITNSQGEYLLHLRDDIEGICWPGYWALVGGSPEPGEPLADAIARELKEETGLTIALEEFATVAQRGAEDLGKGPIAVYQGHWDGDAHALPLTEGVMLHWFPVTTIPRLRVPPWCREVIGLHRAR</sequence>
<dbReference type="KEGG" id="scy:SCATT_33660"/>
<dbReference type="Proteomes" id="UP000007842">
    <property type="component" value="Chromosome"/>
</dbReference>